<dbReference type="EMBL" id="CP036291">
    <property type="protein sequence ID" value="QDU90370.1"/>
    <property type="molecule type" value="Genomic_DNA"/>
</dbReference>
<reference evidence="7 8" key="1">
    <citation type="submission" date="2019-02" db="EMBL/GenBank/DDBJ databases">
        <title>Deep-cultivation of Planctomycetes and their phenomic and genomic characterization uncovers novel biology.</title>
        <authorList>
            <person name="Wiegand S."/>
            <person name="Jogler M."/>
            <person name="Boedeker C."/>
            <person name="Pinto D."/>
            <person name="Vollmers J."/>
            <person name="Rivas-Marin E."/>
            <person name="Kohn T."/>
            <person name="Peeters S.H."/>
            <person name="Heuer A."/>
            <person name="Rast P."/>
            <person name="Oberbeckmann S."/>
            <person name="Bunk B."/>
            <person name="Jeske O."/>
            <person name="Meyerdierks A."/>
            <person name="Storesund J.E."/>
            <person name="Kallscheuer N."/>
            <person name="Luecker S."/>
            <person name="Lage O.M."/>
            <person name="Pohl T."/>
            <person name="Merkel B.J."/>
            <person name="Hornburger P."/>
            <person name="Mueller R.-W."/>
            <person name="Bruemmer F."/>
            <person name="Labrenz M."/>
            <person name="Spormann A.M."/>
            <person name="Op den Camp H."/>
            <person name="Overmann J."/>
            <person name="Amann R."/>
            <person name="Jetten M.S.M."/>
            <person name="Mascher T."/>
            <person name="Medema M.H."/>
            <person name="Devos D.P."/>
            <person name="Kaster A.-K."/>
            <person name="Ovreas L."/>
            <person name="Rohde M."/>
            <person name="Galperin M.Y."/>
            <person name="Jogler C."/>
        </authorList>
    </citation>
    <scope>NUCLEOTIDE SEQUENCE [LARGE SCALE GENOMIC DNA]</scope>
    <source>
        <strain evidence="7 8">Pla175</strain>
    </source>
</reference>
<evidence type="ECO:0000256" key="3">
    <source>
        <dbReference type="ARBA" id="ARBA00023136"/>
    </source>
</evidence>
<dbReference type="GO" id="GO:0015627">
    <property type="term" value="C:type II protein secretion system complex"/>
    <property type="evidence" value="ECO:0007669"/>
    <property type="project" value="TreeGrafter"/>
</dbReference>
<proteinExistence type="predicted"/>
<organism evidence="7 8">
    <name type="scientific">Pirellulimonas nuda</name>
    <dbReference type="NCBI Taxonomy" id="2528009"/>
    <lineage>
        <taxon>Bacteria</taxon>
        <taxon>Pseudomonadati</taxon>
        <taxon>Planctomycetota</taxon>
        <taxon>Planctomycetia</taxon>
        <taxon>Pirellulales</taxon>
        <taxon>Lacipirellulaceae</taxon>
        <taxon>Pirellulimonas</taxon>
    </lineage>
</organism>
<dbReference type="GO" id="GO:0016020">
    <property type="term" value="C:membrane"/>
    <property type="evidence" value="ECO:0007669"/>
    <property type="project" value="UniProtKB-SubCell"/>
</dbReference>
<evidence type="ECO:0000256" key="2">
    <source>
        <dbReference type="ARBA" id="ARBA00022729"/>
    </source>
</evidence>
<dbReference type="InterPro" id="IPR005644">
    <property type="entry name" value="NolW-like"/>
</dbReference>
<dbReference type="InterPro" id="IPR038591">
    <property type="entry name" value="NolW-like_sf"/>
</dbReference>
<evidence type="ECO:0000256" key="5">
    <source>
        <dbReference type="SAM" id="SignalP"/>
    </source>
</evidence>
<feature type="compositionally biased region" description="Basic and acidic residues" evidence="4">
    <location>
        <begin position="519"/>
        <end position="544"/>
    </location>
</feature>
<keyword evidence="8" id="KW-1185">Reference proteome</keyword>
<feature type="signal peptide" evidence="5">
    <location>
        <begin position="1"/>
        <end position="24"/>
    </location>
</feature>
<evidence type="ECO:0000256" key="4">
    <source>
        <dbReference type="SAM" id="MobiDB-lite"/>
    </source>
</evidence>
<dbReference type="InterPro" id="IPR050810">
    <property type="entry name" value="Bact_Secretion_Sys_Channel"/>
</dbReference>
<dbReference type="Proteomes" id="UP000317429">
    <property type="component" value="Chromosome"/>
</dbReference>
<evidence type="ECO:0000313" key="7">
    <source>
        <dbReference type="EMBL" id="QDU90370.1"/>
    </source>
</evidence>
<dbReference type="GO" id="GO:0009306">
    <property type="term" value="P:protein secretion"/>
    <property type="evidence" value="ECO:0007669"/>
    <property type="project" value="TreeGrafter"/>
</dbReference>
<dbReference type="KEGG" id="pnd:Pla175_37740"/>
<sequence length="870" mass="93977" precursor="true">MRPCQRSLVALALFAALGLPRVYAEEPAGAGDGPAVSDQTAPATEVRTLRFSFVDTQWPDVLRWIADEADLSLDLTDEPPGVFNYIDEKRLSVTEAIDVLNGYLLPRGYALLRRDQFLVVMKIDNPMLPNLVPTVPATQLDDYGDNELLRIVVPVEGFELPKVADQLVGLLGAQGVASPLESSNSLVLQGFGKSLREAVDLLGKSVAPPADDELVFRSFPLVHIAASDAERQIQNLFGLGANPFRQSMQRRAEWMRSAQRGRGDEGGDDRGQQPSPTPLVENYAMNMKVSALRHTNSVLVTATPAAVRLIEGILETIDVPAPGGEAAAFTSNKPQLRVYTVDNADEDDVAETIEAVMPGVVINEDGRNNSIHVLATPAEHRDVDELIQTIDSGGIGNGVEVIPLTQTDPYVMSDLLSSLFENEDRDDRPVITPGFQNRSLIVRGSSAQMAEIRKALASFNEGAGLPGAADAKGRFRRLPLGSSQDAERVARLVKQLLDDDDGFGNRIRVVTPAEDAGDDDGRSPEEPRRVPIENSTHDARRDPVRSLQAISYAGESPPSPQPPDRGLGLVAAGQPAPPETQDGSRPTASGSPAARVTIEVRDGELLYYSADEVALDQVEETIRELMQLMPSRTQWTVFFLKAAPADALALTLVDLLRADTSTDAVIGAGPEYGVAGSQTMRIVPDARTNSLFISGPETQVARAEQFLRLLDTTDLPASLRDRVPRTIPVRYARAGEISAIVQELYKDYMIDPVAAAASGRGDRDRNSQQALEVIAAQSRTPGLRPSGIQLTVAVDEVANALLVSCNDALFTQIHTLVRERDDAARQSQPVVRVMQIDRQNAAQISSALAEVLESTEAAAAPRGDRDSGRR</sequence>
<feature type="domain" description="NolW-like" evidence="6">
    <location>
        <begin position="637"/>
        <end position="712"/>
    </location>
</feature>
<comment type="subcellular location">
    <subcellularLocation>
        <location evidence="1">Membrane</location>
    </subcellularLocation>
</comment>
<evidence type="ECO:0000313" key="8">
    <source>
        <dbReference type="Proteomes" id="UP000317429"/>
    </source>
</evidence>
<dbReference type="OrthoDB" id="221929at2"/>
<feature type="domain" description="NolW-like" evidence="6">
    <location>
        <begin position="217"/>
        <end position="322"/>
    </location>
</feature>
<evidence type="ECO:0000259" key="6">
    <source>
        <dbReference type="Pfam" id="PF03958"/>
    </source>
</evidence>
<feature type="compositionally biased region" description="Basic and acidic residues" evidence="4">
    <location>
        <begin position="261"/>
        <end position="271"/>
    </location>
</feature>
<name>A0A518DFW6_9BACT</name>
<keyword evidence="3" id="KW-0472">Membrane</keyword>
<feature type="region of interest" description="Disordered" evidence="4">
    <location>
        <begin position="503"/>
        <end position="594"/>
    </location>
</feature>
<dbReference type="PANTHER" id="PTHR30332:SF24">
    <property type="entry name" value="SECRETIN GSPD-RELATED"/>
    <property type="match status" value="1"/>
</dbReference>
<feature type="domain" description="NolW-like" evidence="6">
    <location>
        <begin position="337"/>
        <end position="392"/>
    </location>
</feature>
<keyword evidence="2 5" id="KW-0732">Signal</keyword>
<feature type="chain" id="PRO_5022028104" evidence="5">
    <location>
        <begin position="25"/>
        <end position="870"/>
    </location>
</feature>
<gene>
    <name evidence="7" type="ORF">Pla175_37740</name>
</gene>
<dbReference type="PANTHER" id="PTHR30332">
    <property type="entry name" value="PROBABLE GENERAL SECRETION PATHWAY PROTEIN D"/>
    <property type="match status" value="1"/>
</dbReference>
<feature type="compositionally biased region" description="Polar residues" evidence="4">
    <location>
        <begin position="581"/>
        <end position="590"/>
    </location>
</feature>
<feature type="region of interest" description="Disordered" evidence="4">
    <location>
        <begin position="252"/>
        <end position="278"/>
    </location>
</feature>
<dbReference type="Gene3D" id="3.30.1370.120">
    <property type="match status" value="4"/>
</dbReference>
<dbReference type="Pfam" id="PF03958">
    <property type="entry name" value="Secretin_N"/>
    <property type="match status" value="3"/>
</dbReference>
<dbReference type="AlphaFoldDB" id="A0A518DFW6"/>
<accession>A0A518DFW6</accession>
<protein>
    <submittedName>
        <fullName evidence="7">Bacterial type II/III secretion system short domain protein</fullName>
    </submittedName>
</protein>
<evidence type="ECO:0000256" key="1">
    <source>
        <dbReference type="ARBA" id="ARBA00004370"/>
    </source>
</evidence>